<gene>
    <name evidence="1" type="ORF">GX570_09280</name>
</gene>
<dbReference type="AlphaFoldDB" id="A0A847HCU1"/>
<accession>A0A847HCU1</accession>
<feature type="non-terminal residue" evidence="1">
    <location>
        <position position="33"/>
    </location>
</feature>
<name>A0A847HCU1_9CORY</name>
<proteinExistence type="predicted"/>
<comment type="caution">
    <text evidence="1">The sequence shown here is derived from an EMBL/GenBank/DDBJ whole genome shotgun (WGS) entry which is preliminary data.</text>
</comment>
<evidence type="ECO:0000313" key="2">
    <source>
        <dbReference type="Proteomes" id="UP000523614"/>
    </source>
</evidence>
<sequence>MMTSSVPRPLALSPSRASDYRQCPLLYRLRAID</sequence>
<evidence type="ECO:0000313" key="1">
    <source>
        <dbReference type="EMBL" id="NLF91520.1"/>
    </source>
</evidence>
<protein>
    <submittedName>
        <fullName evidence="1">Exodeoxyribonuclease V subunit beta</fullName>
    </submittedName>
</protein>
<reference evidence="1 2" key="1">
    <citation type="journal article" date="2020" name="Biotechnol. Biofuels">
        <title>New insights from the biogas microbiome by comprehensive genome-resolved metagenomics of nearly 1600 species originating from multiple anaerobic digesters.</title>
        <authorList>
            <person name="Campanaro S."/>
            <person name="Treu L."/>
            <person name="Rodriguez-R L.M."/>
            <person name="Kovalovszki A."/>
            <person name="Ziels R.M."/>
            <person name="Maus I."/>
            <person name="Zhu X."/>
            <person name="Kougias P.G."/>
            <person name="Basile A."/>
            <person name="Luo G."/>
            <person name="Schluter A."/>
            <person name="Konstantinidis K.T."/>
            <person name="Angelidaki I."/>
        </authorList>
    </citation>
    <scope>NUCLEOTIDE SEQUENCE [LARGE SCALE GENOMIC DNA]</scope>
    <source>
        <strain evidence="1">AS06rmzACSIP_235</strain>
    </source>
</reference>
<organism evidence="1 2">
    <name type="scientific">Corynebacterium marinum</name>
    <dbReference type="NCBI Taxonomy" id="349751"/>
    <lineage>
        <taxon>Bacteria</taxon>
        <taxon>Bacillati</taxon>
        <taxon>Actinomycetota</taxon>
        <taxon>Actinomycetes</taxon>
        <taxon>Mycobacteriales</taxon>
        <taxon>Corynebacteriaceae</taxon>
        <taxon>Corynebacterium</taxon>
    </lineage>
</organism>
<dbReference type="Proteomes" id="UP000523614">
    <property type="component" value="Unassembled WGS sequence"/>
</dbReference>
<dbReference type="EMBL" id="JAAYYP010000332">
    <property type="protein sequence ID" value="NLF91520.1"/>
    <property type="molecule type" value="Genomic_DNA"/>
</dbReference>